<dbReference type="GO" id="GO:0016740">
    <property type="term" value="F:transferase activity"/>
    <property type="evidence" value="ECO:0007669"/>
    <property type="project" value="UniProtKB-KW"/>
</dbReference>
<protein>
    <submittedName>
        <fullName evidence="6">Putative transferase CAF17 homolog, mitochondrial</fullName>
    </submittedName>
</protein>
<proteinExistence type="evidence at transcript level"/>
<accession>A0A6F9DFN9</accession>
<keyword evidence="3" id="KW-0496">Mitochondrion</keyword>
<dbReference type="GO" id="GO:0016226">
    <property type="term" value="P:iron-sulfur cluster assembly"/>
    <property type="evidence" value="ECO:0007669"/>
    <property type="project" value="TreeGrafter"/>
</dbReference>
<evidence type="ECO:0000256" key="2">
    <source>
        <dbReference type="ARBA" id="ARBA00022946"/>
    </source>
</evidence>
<sequence length="330" mass="37607">MITFSFVNYSKHFVACQRSFVIGGLRSCSSSKTKCNFDKPFLVKLQHRSVLKLSGKDSLDFLQGLVTNDVLQLPSQQCMYSMMLDTRGRIMHDFIMYWLPHDSDLQVLLECEQESKDTILKTLKMYKLRKKVKIAGECESSVWQALGPNALDFDTVNSLFTAKSKSLLFKDPRTPLLGWRIISEQLEVSDDSTKPLENYHAHRLKLGVPEGANDLPIGKCSPLENNIDLMNGISFSKGCYLGQELTARTYHTGVIRKRLMPFMTETGLTLQYNDRIKSSDGKVTGKIRSSNSKGQGLALMKLESLQMKHFCSDNEILPYKPEWWPENLER</sequence>
<dbReference type="PANTHER" id="PTHR22602:SF0">
    <property type="entry name" value="TRANSFERASE CAF17, MITOCHONDRIAL-RELATED"/>
    <property type="match status" value="1"/>
</dbReference>
<dbReference type="AlphaFoldDB" id="A0A6F9DFN9"/>
<feature type="domain" description="CAF17 C-terminal" evidence="5">
    <location>
        <begin position="256"/>
        <end position="325"/>
    </location>
</feature>
<evidence type="ECO:0000259" key="5">
    <source>
        <dbReference type="Pfam" id="PF25455"/>
    </source>
</evidence>
<dbReference type="PANTHER" id="PTHR22602">
    <property type="entry name" value="TRANSFERASE CAF17, MITOCHONDRIAL-RELATED"/>
    <property type="match status" value="1"/>
</dbReference>
<comment type="subcellular location">
    <subcellularLocation>
        <location evidence="1">Mitochondrion</location>
    </subcellularLocation>
</comment>
<dbReference type="InterPro" id="IPR006222">
    <property type="entry name" value="GCVT_N"/>
</dbReference>
<feature type="domain" description="GCVT N-terminal" evidence="4">
    <location>
        <begin position="46"/>
        <end position="113"/>
    </location>
</feature>
<reference evidence="6" key="1">
    <citation type="submission" date="2020-04" db="EMBL/GenBank/DDBJ databases">
        <authorList>
            <person name="Neveu A P."/>
        </authorList>
    </citation>
    <scope>NUCLEOTIDE SEQUENCE</scope>
    <source>
        <tissue evidence="6">Whole embryo</tissue>
    </source>
</reference>
<dbReference type="Gene3D" id="3.30.1360.120">
    <property type="entry name" value="Probable tRNA modification gtpase trme, domain 1"/>
    <property type="match status" value="1"/>
</dbReference>
<keyword evidence="2" id="KW-0809">Transit peptide</keyword>
<organism evidence="6">
    <name type="scientific">Phallusia mammillata</name>
    <dbReference type="NCBI Taxonomy" id="59560"/>
    <lineage>
        <taxon>Eukaryota</taxon>
        <taxon>Metazoa</taxon>
        <taxon>Chordata</taxon>
        <taxon>Tunicata</taxon>
        <taxon>Ascidiacea</taxon>
        <taxon>Phlebobranchia</taxon>
        <taxon>Ascidiidae</taxon>
        <taxon>Phallusia</taxon>
    </lineage>
</organism>
<dbReference type="Pfam" id="PF01571">
    <property type="entry name" value="GCV_T"/>
    <property type="match status" value="1"/>
</dbReference>
<evidence type="ECO:0000259" key="4">
    <source>
        <dbReference type="Pfam" id="PF01571"/>
    </source>
</evidence>
<evidence type="ECO:0000313" key="6">
    <source>
        <dbReference type="EMBL" id="CAB3255175.1"/>
    </source>
</evidence>
<dbReference type="EMBL" id="LR785911">
    <property type="protein sequence ID" value="CAB3255175.1"/>
    <property type="molecule type" value="mRNA"/>
</dbReference>
<name>A0A6F9DFN9_9ASCI</name>
<dbReference type="NCBIfam" id="TIGR03317">
    <property type="entry name" value="ygfZ_signature"/>
    <property type="match status" value="1"/>
</dbReference>
<dbReference type="GO" id="GO:0005759">
    <property type="term" value="C:mitochondrial matrix"/>
    <property type="evidence" value="ECO:0007669"/>
    <property type="project" value="TreeGrafter"/>
</dbReference>
<dbReference type="InterPro" id="IPR057460">
    <property type="entry name" value="CAF17_C"/>
</dbReference>
<dbReference type="InterPro" id="IPR017703">
    <property type="entry name" value="YgfZ/GCV_T_CS"/>
</dbReference>
<dbReference type="InterPro" id="IPR045179">
    <property type="entry name" value="YgfZ/GcvT"/>
</dbReference>
<dbReference type="InterPro" id="IPR027266">
    <property type="entry name" value="TrmE/GcvT-like"/>
</dbReference>
<evidence type="ECO:0000256" key="3">
    <source>
        <dbReference type="ARBA" id="ARBA00023128"/>
    </source>
</evidence>
<dbReference type="Pfam" id="PF25455">
    <property type="entry name" value="Beta-barrel_CAF17_C"/>
    <property type="match status" value="1"/>
</dbReference>
<keyword evidence="6" id="KW-0808">Transferase</keyword>
<dbReference type="SUPFAM" id="SSF103025">
    <property type="entry name" value="Folate-binding domain"/>
    <property type="match status" value="1"/>
</dbReference>
<gene>
    <name evidence="6" type="primary">Iba57</name>
</gene>
<evidence type="ECO:0000256" key="1">
    <source>
        <dbReference type="ARBA" id="ARBA00004173"/>
    </source>
</evidence>